<dbReference type="PROSITE" id="PS50135">
    <property type="entry name" value="ZF_ZZ_2"/>
    <property type="match status" value="1"/>
</dbReference>
<dbReference type="PANTHER" id="PTHR12268">
    <property type="entry name" value="E3 UBIQUITIN-PROTEIN LIGASE KCMF1"/>
    <property type="match status" value="1"/>
</dbReference>
<dbReference type="InterPro" id="IPR011992">
    <property type="entry name" value="EF-hand-dom_pair"/>
</dbReference>
<keyword evidence="5" id="KW-0175">Coiled coil</keyword>
<evidence type="ECO:0000256" key="3">
    <source>
        <dbReference type="ARBA" id="ARBA00022833"/>
    </source>
</evidence>
<reference evidence="8 9" key="1">
    <citation type="submission" date="2019-06" db="EMBL/GenBank/DDBJ databases">
        <title>A chromosome-scale genome assembly of the striped catfish, Pangasianodon hypophthalmus.</title>
        <authorList>
            <person name="Wen M."/>
            <person name="Zahm M."/>
            <person name="Roques C."/>
            <person name="Cabau C."/>
            <person name="Klopp C."/>
            <person name="Donnadieu C."/>
            <person name="Jouanno E."/>
            <person name="Avarre J.-C."/>
            <person name="Campet M."/>
            <person name="Ha T.T.T."/>
            <person name="Dugue R."/>
            <person name="Lampietro C."/>
            <person name="Louis A."/>
            <person name="Herpin A."/>
            <person name="Echchiki A."/>
            <person name="Berthelot C."/>
            <person name="Parey E."/>
            <person name="Roest-Crollius H."/>
            <person name="Braasch I."/>
            <person name="Postlethwait J."/>
            <person name="Bobe J."/>
            <person name="Montfort J."/>
            <person name="Bouchez O."/>
            <person name="Begum T."/>
            <person name="Schartl M."/>
            <person name="Guiguen Y."/>
        </authorList>
    </citation>
    <scope>NUCLEOTIDE SEQUENCE [LARGE SCALE GENOMIC DNA]</scope>
    <source>
        <strain evidence="8 9">Indonesia</strain>
        <tissue evidence="8">Blood</tissue>
    </source>
</reference>
<dbReference type="EMBL" id="VFJC01000003">
    <property type="protein sequence ID" value="KAB5584451.1"/>
    <property type="molecule type" value="Genomic_DNA"/>
</dbReference>
<feature type="region of interest" description="Disordered" evidence="6">
    <location>
        <begin position="457"/>
        <end position="521"/>
    </location>
</feature>
<dbReference type="SUPFAM" id="SSF47473">
    <property type="entry name" value="EF-hand"/>
    <property type="match status" value="2"/>
</dbReference>
<gene>
    <name evidence="8" type="ORF">PHYPO_G00107690</name>
</gene>
<dbReference type="Pfam" id="PF09069">
    <property type="entry name" value="EF-hand_3"/>
    <property type="match status" value="1"/>
</dbReference>
<feature type="coiled-coil region" evidence="5">
    <location>
        <begin position="377"/>
        <end position="450"/>
    </location>
</feature>
<keyword evidence="9" id="KW-1185">Reference proteome</keyword>
<feature type="compositionally biased region" description="Polar residues" evidence="6">
    <location>
        <begin position="483"/>
        <end position="494"/>
    </location>
</feature>
<dbReference type="InterPro" id="IPR000433">
    <property type="entry name" value="Znf_ZZ"/>
</dbReference>
<evidence type="ECO:0000259" key="7">
    <source>
        <dbReference type="PROSITE" id="PS50135"/>
    </source>
</evidence>
<evidence type="ECO:0000313" key="8">
    <source>
        <dbReference type="EMBL" id="KAB5584451.1"/>
    </source>
</evidence>
<comment type="caution">
    <text evidence="8">The sequence shown here is derived from an EMBL/GenBank/DDBJ whole genome shotgun (WGS) entry which is preliminary data.</text>
</comment>
<feature type="compositionally biased region" description="Basic and acidic residues" evidence="6">
    <location>
        <begin position="471"/>
        <end position="482"/>
    </location>
</feature>
<dbReference type="InterPro" id="IPR043145">
    <property type="entry name" value="Znf_ZZ_sf"/>
</dbReference>
<proteinExistence type="predicted"/>
<dbReference type="GO" id="GO:0045202">
    <property type="term" value="C:synapse"/>
    <property type="evidence" value="ECO:0007669"/>
    <property type="project" value="GOC"/>
</dbReference>
<evidence type="ECO:0000256" key="5">
    <source>
        <dbReference type="SAM" id="Coils"/>
    </source>
</evidence>
<dbReference type="InterPro" id="IPR015154">
    <property type="entry name" value="EF-hand_dom_typ2"/>
</dbReference>
<dbReference type="Pfam" id="PF09068">
    <property type="entry name" value="EF-hand_2"/>
    <property type="match status" value="1"/>
</dbReference>
<protein>
    <recommendedName>
        <fullName evidence="7">ZZ-type domain-containing protein</fullName>
    </recommendedName>
</protein>
<dbReference type="SUPFAM" id="SSF57850">
    <property type="entry name" value="RING/U-box"/>
    <property type="match status" value="1"/>
</dbReference>
<dbReference type="Gene3D" id="3.30.60.90">
    <property type="match status" value="1"/>
</dbReference>
<dbReference type="AlphaFoldDB" id="A0A5N5PZD0"/>
<dbReference type="SMART" id="SM00291">
    <property type="entry name" value="ZnF_ZZ"/>
    <property type="match status" value="1"/>
</dbReference>
<evidence type="ECO:0000313" key="9">
    <source>
        <dbReference type="Proteomes" id="UP000327468"/>
    </source>
</evidence>
<feature type="compositionally biased region" description="Basic and acidic residues" evidence="6">
    <location>
        <begin position="495"/>
        <end position="521"/>
    </location>
</feature>
<dbReference type="Pfam" id="PF00569">
    <property type="entry name" value="ZZ"/>
    <property type="match status" value="1"/>
</dbReference>
<dbReference type="Proteomes" id="UP000327468">
    <property type="component" value="Chromosome 2"/>
</dbReference>
<dbReference type="GO" id="GO:0099536">
    <property type="term" value="P:synaptic signaling"/>
    <property type="evidence" value="ECO:0007669"/>
    <property type="project" value="TreeGrafter"/>
</dbReference>
<organism evidence="8 9">
    <name type="scientific">Pangasianodon hypophthalmus</name>
    <name type="common">Striped catfish</name>
    <name type="synonym">Helicophagus hypophthalmus</name>
    <dbReference type="NCBI Taxonomy" id="310915"/>
    <lineage>
        <taxon>Eukaryota</taxon>
        <taxon>Metazoa</taxon>
        <taxon>Chordata</taxon>
        <taxon>Craniata</taxon>
        <taxon>Vertebrata</taxon>
        <taxon>Euteleostomi</taxon>
        <taxon>Actinopterygii</taxon>
        <taxon>Neopterygii</taxon>
        <taxon>Teleostei</taxon>
        <taxon>Ostariophysi</taxon>
        <taxon>Siluriformes</taxon>
        <taxon>Pangasiidae</taxon>
        <taxon>Pangasianodon</taxon>
    </lineage>
</organism>
<evidence type="ECO:0000256" key="4">
    <source>
        <dbReference type="PROSITE-ProRule" id="PRU00228"/>
    </source>
</evidence>
<name>A0A5N5PZD0_PANHP</name>
<keyword evidence="2 4" id="KW-0863">Zinc-finger</keyword>
<dbReference type="GO" id="GO:0005886">
    <property type="term" value="C:plasma membrane"/>
    <property type="evidence" value="ECO:0007669"/>
    <property type="project" value="TreeGrafter"/>
</dbReference>
<evidence type="ECO:0000256" key="1">
    <source>
        <dbReference type="ARBA" id="ARBA00022723"/>
    </source>
</evidence>
<dbReference type="PROSITE" id="PS01357">
    <property type="entry name" value="ZF_ZZ_1"/>
    <property type="match status" value="1"/>
</dbReference>
<sequence>MDLDGIEGLNDSCPAVYRAALKLRSLQKLCHMHMVLIRDLCSALWAVGDLGNISQESLKHSLEQLFQGVLQNLPVQAVPEATEQTARLLFKLYDREKTGFVPLRSVEAALIVLSGDTLSAKHRALFQLGVSCSRRQGTEDAFVNRAGLRNLLDDLSQVPAVVQESHVFGSVEAAIQSCFTGVINRRAGEEHFVSWLQSEPRLLLWLSTLYRLSVSEAVQHRVRCHACKAFPIIGLRYRCLKCLNVHLCQNCFLTKKRTRKHKPSHPVLEYCTQPSWKESVASLASSARHVLLPRRYTRRETERRRPLITGSNEETHDSAHVSGLQQQECVDNLEGLDIVVSENVPPSPPPPPLPLQLNMESKSLQTDESDSQPQRKMSLLQKDLSITQNVMKDLQRDKGLLEKEFQVWKVAAQSEHESLEDRCRELEANMEVLIQHNQQLEQELGQVRHALSMRGRDEFGSDIHTPPPQQHSRDDTSEKQFTESESPASYTSSATEKDQETATGEVREREQQVKEKETLNQVQEEGRIDVVITETCVTETKKVVQLVGESEQEQEEEEEPHFYRQELIGNNITLDGSVIVEDSGTDHSDEEEEELCDLVQKLHGALLSTPTGCGSRQTDTLLQAAGGVGDSVFHLVTSLKSINSPVQDMEQGSANSGPHGKALFHQASLFSHQ</sequence>
<accession>A0A5N5PZD0</accession>
<dbReference type="InterPro" id="IPR015153">
    <property type="entry name" value="EF-hand_dom_typ1"/>
</dbReference>
<dbReference type="GO" id="GO:0008270">
    <property type="term" value="F:zinc ion binding"/>
    <property type="evidence" value="ECO:0007669"/>
    <property type="project" value="UniProtKB-KW"/>
</dbReference>
<feature type="domain" description="ZZ-type" evidence="7">
    <location>
        <begin position="219"/>
        <end position="275"/>
    </location>
</feature>
<dbReference type="PANTHER" id="PTHR12268:SF18">
    <property type="entry name" value="DYSTROTELIN"/>
    <property type="match status" value="1"/>
</dbReference>
<evidence type="ECO:0000256" key="6">
    <source>
        <dbReference type="SAM" id="MobiDB-lite"/>
    </source>
</evidence>
<keyword evidence="1" id="KW-0479">Metal-binding</keyword>
<evidence type="ECO:0000256" key="2">
    <source>
        <dbReference type="ARBA" id="ARBA00022771"/>
    </source>
</evidence>
<dbReference type="Gene3D" id="1.10.238.10">
    <property type="entry name" value="EF-hand"/>
    <property type="match status" value="1"/>
</dbReference>
<keyword evidence="3" id="KW-0862">Zinc</keyword>
<dbReference type="InterPro" id="IPR050774">
    <property type="entry name" value="KCMF1/Dystrophin"/>
</dbReference>